<reference evidence="3" key="1">
    <citation type="submission" date="2025-08" db="UniProtKB">
        <authorList>
            <consortium name="RefSeq"/>
        </authorList>
    </citation>
    <scope>IDENTIFICATION</scope>
</reference>
<sequence>MEDSIFESWIDRFIIHVKDYEKPVLLLCDGHNSHITYSTVKKALNNHIILLWLPPNTSHALQPLDIGFFAPLKSHLKKILKDWLRENRHKNVDKSVFPTLLKVLISKIDNKLLKSGFNGSGLYPAEKSKPMKKIVNMQRKHKEVDKTNKKENVVKNLQRAIDSVLTPSPSQPTLTVFANSKKRRARVQAKKGEILTVQDVVARLQEEEKNKAEKKTVSVSKRNC</sequence>
<dbReference type="Proteomes" id="UP001652625">
    <property type="component" value="Chromosome 14"/>
</dbReference>
<keyword evidence="2" id="KW-1185">Reference proteome</keyword>
<protein>
    <submittedName>
        <fullName evidence="3">Uncharacterized protein LOC136090507</fullName>
    </submittedName>
</protein>
<dbReference type="InterPro" id="IPR050863">
    <property type="entry name" value="CenT-Element_Derived"/>
</dbReference>
<dbReference type="RefSeq" id="XP_065673289.1">
    <property type="nucleotide sequence ID" value="XM_065817217.1"/>
</dbReference>
<proteinExistence type="predicted"/>
<dbReference type="GeneID" id="136090507"/>
<accession>A0ABM4DFV1</accession>
<organism evidence="2 3">
    <name type="scientific">Hydra vulgaris</name>
    <name type="common">Hydra</name>
    <name type="synonym">Hydra attenuata</name>
    <dbReference type="NCBI Taxonomy" id="6087"/>
    <lineage>
        <taxon>Eukaryota</taxon>
        <taxon>Metazoa</taxon>
        <taxon>Cnidaria</taxon>
        <taxon>Hydrozoa</taxon>
        <taxon>Hydroidolina</taxon>
        <taxon>Anthoathecata</taxon>
        <taxon>Aplanulata</taxon>
        <taxon>Hydridae</taxon>
        <taxon>Hydra</taxon>
    </lineage>
</organism>
<dbReference type="PANTHER" id="PTHR19303:SF74">
    <property type="entry name" value="POGO TRANSPOSABLE ELEMENT WITH KRAB DOMAIN"/>
    <property type="match status" value="1"/>
</dbReference>
<dbReference type="PANTHER" id="PTHR19303">
    <property type="entry name" value="TRANSPOSON"/>
    <property type="match status" value="1"/>
</dbReference>
<dbReference type="Pfam" id="PF03184">
    <property type="entry name" value="DDE_1"/>
    <property type="match status" value="1"/>
</dbReference>
<dbReference type="InterPro" id="IPR004875">
    <property type="entry name" value="DDE_SF_endonuclease_dom"/>
</dbReference>
<feature type="domain" description="DDE-1" evidence="1">
    <location>
        <begin position="1"/>
        <end position="102"/>
    </location>
</feature>
<gene>
    <name evidence="3" type="primary">LOC136090507</name>
</gene>
<evidence type="ECO:0000259" key="1">
    <source>
        <dbReference type="Pfam" id="PF03184"/>
    </source>
</evidence>
<evidence type="ECO:0000313" key="2">
    <source>
        <dbReference type="Proteomes" id="UP001652625"/>
    </source>
</evidence>
<evidence type="ECO:0000313" key="3">
    <source>
        <dbReference type="RefSeq" id="XP_065673289.1"/>
    </source>
</evidence>
<name>A0ABM4DFV1_HYDVU</name>